<evidence type="ECO:0000313" key="4">
    <source>
        <dbReference type="EMBL" id="KAI5957660.1"/>
    </source>
</evidence>
<dbReference type="GO" id="GO:0006325">
    <property type="term" value="P:chromatin organization"/>
    <property type="evidence" value="ECO:0007669"/>
    <property type="project" value="UniProtKB-KW"/>
</dbReference>
<reference evidence="4 5" key="1">
    <citation type="journal article" date="2022" name="DNA Res.">
        <title>Genome analysis of five recently described species of the CUG-Ser clade uncovers Candida theae as a new hybrid lineage with pathogenic potential in the Candida parapsilosis species complex.</title>
        <authorList>
            <person name="Mixao V."/>
            <person name="Del Olmo V."/>
            <person name="Hegedusova E."/>
            <person name="Saus E."/>
            <person name="Pryszcz L."/>
            <person name="Cillingova A."/>
            <person name="Nosek J."/>
            <person name="Gabaldon T."/>
        </authorList>
    </citation>
    <scope>NUCLEOTIDE SEQUENCE [LARGE SCALE GENOMIC DNA]</scope>
    <source>
        <strain evidence="4 5">CBS 12239</strain>
    </source>
</reference>
<feature type="region of interest" description="Disordered" evidence="2">
    <location>
        <begin position="342"/>
        <end position="441"/>
    </location>
</feature>
<dbReference type="EMBL" id="JAIHNG010000121">
    <property type="protein sequence ID" value="KAI5957660.1"/>
    <property type="molecule type" value="Genomic_DNA"/>
</dbReference>
<dbReference type="CDD" id="cd16858">
    <property type="entry name" value="ING_ING3_Yng2p"/>
    <property type="match status" value="1"/>
</dbReference>
<organism evidence="4 5">
    <name type="scientific">Candida theae</name>
    <dbReference type="NCBI Taxonomy" id="1198502"/>
    <lineage>
        <taxon>Eukaryota</taxon>
        <taxon>Fungi</taxon>
        <taxon>Dikarya</taxon>
        <taxon>Ascomycota</taxon>
        <taxon>Saccharomycotina</taxon>
        <taxon>Pichiomycetes</taxon>
        <taxon>Debaryomycetaceae</taxon>
        <taxon>Candida/Lodderomyces clade</taxon>
        <taxon>Candida</taxon>
    </lineage>
</organism>
<proteinExistence type="predicted"/>
<feature type="compositionally biased region" description="Low complexity" evidence="2">
    <location>
        <begin position="486"/>
        <end position="506"/>
    </location>
</feature>
<protein>
    <recommendedName>
        <fullName evidence="3">Inhibitor of growth protein N-terminal histone-binding domain-containing protein</fullName>
    </recommendedName>
</protein>
<dbReference type="InterPro" id="IPR013083">
    <property type="entry name" value="Znf_RING/FYVE/PHD"/>
</dbReference>
<evidence type="ECO:0000256" key="2">
    <source>
        <dbReference type="SAM" id="MobiDB-lite"/>
    </source>
</evidence>
<dbReference type="InterPro" id="IPR024610">
    <property type="entry name" value="ING_N_histone-binding"/>
</dbReference>
<dbReference type="GO" id="GO:0005634">
    <property type="term" value="C:nucleus"/>
    <property type="evidence" value="ECO:0007669"/>
    <property type="project" value="TreeGrafter"/>
</dbReference>
<sequence>MDTSSVLDKYTQDLSNLPLEIRHLLEEIKNKDIHAAELRKQCQAKDNQIHKFIRANGTLAKHPKEQSLYNKIEEDVKQLKKIQKEKILLANTALFLVSKHLFNFETDITKLERDELLPPLDAPVDVQKTRKDEYLNALNGLSDTLSATPTPRNALSVTPAAEPVKKGQKRKAANKGVVSVGSTPAATANRATKRLRSEEVEDTLGYDAGSLALSGSTADIPTNMDGPQGEDADNKLYCFCQRVSFGEMIGCDNDDCNYCLAADAVAAAVADTAAANTATANTATANTATANTATTAATTAPGAVAAAANTATTGATTANTATTGTGTDTAATKAATTTPAAAAAGAATDTATTGAATTGVTTGTAKTGTATTGTATTPAGAAATTPATETDTTGAATTPAGAAATTGTTGTTGTTKATTTPAGAAATTPTTATTGTTTTPAGAAAADTAATAATAATGATDSSNDSTAVDDTTKSLSFVTTRVMRSTASSDSQGSSTNSGSVSSQSGNGGSYLAASPFLLCLSSNLHQQSQEQYKSKMLRCGQVGLRSRVNHFFSTRFLSSRTSYEYINDYDTLHRKVKASLPSNPTNKEIVEAISSIKNLQPAYPLQDQLESNSILSQQSKNLIDEVFANKTVDFSPQLLKQLLLLNLPSTLNLKLINEYYKLNPDPQTIIDRSVALIPLRNALYNADFQRAIKISDVTVGHPNYIAHQGNILKSGIVKLISTAAAITIFTKFGVTSMIDAGILPPSWDHLGAINSILLTYIINSSFFVAIVKFGRQLISSGGDYLTWQRGSFYSHWFKHADEMLFNSKIVEADRSLNNGESNPAITEEICRPAPEIRSNVDTLNPGYDREGHKIRLMQLKDDLEKLKFQAYWMTGGDGFEWVEPDQDPAEIQWREHLEKYNKPALNEADRDALKWADDLIRERS</sequence>
<accession>A0AAD5BDN3</accession>
<name>A0AAD5BDN3_9ASCO</name>
<keyword evidence="5" id="KW-1185">Reference proteome</keyword>
<dbReference type="GO" id="GO:0006355">
    <property type="term" value="P:regulation of DNA-templated transcription"/>
    <property type="evidence" value="ECO:0007669"/>
    <property type="project" value="TreeGrafter"/>
</dbReference>
<comment type="caution">
    <text evidence="4">The sequence shown here is derived from an EMBL/GenBank/DDBJ whole genome shotgun (WGS) entry which is preliminary data.</text>
</comment>
<feature type="region of interest" description="Disordered" evidence="2">
    <location>
        <begin position="143"/>
        <end position="180"/>
    </location>
</feature>
<keyword evidence="1" id="KW-0156">Chromatin regulator</keyword>
<feature type="region of interest" description="Disordered" evidence="2">
    <location>
        <begin position="485"/>
        <end position="507"/>
    </location>
</feature>
<evidence type="ECO:0000259" key="3">
    <source>
        <dbReference type="SMART" id="SM01408"/>
    </source>
</evidence>
<dbReference type="GeneID" id="76151414"/>
<dbReference type="GO" id="GO:0035267">
    <property type="term" value="C:NuA4 histone acetyltransferase complex"/>
    <property type="evidence" value="ECO:0007669"/>
    <property type="project" value="TreeGrafter"/>
</dbReference>
<dbReference type="PANTHER" id="PTHR10333">
    <property type="entry name" value="INHIBITOR OF GROWTH PROTEIN"/>
    <property type="match status" value="1"/>
</dbReference>
<dbReference type="Gene3D" id="3.30.40.10">
    <property type="entry name" value="Zinc/RING finger domain, C3HC4 (zinc finger)"/>
    <property type="match status" value="1"/>
</dbReference>
<evidence type="ECO:0000313" key="5">
    <source>
        <dbReference type="Proteomes" id="UP001204833"/>
    </source>
</evidence>
<dbReference type="Pfam" id="PF12998">
    <property type="entry name" value="ING"/>
    <property type="match status" value="1"/>
</dbReference>
<dbReference type="PANTHER" id="PTHR10333:SF100">
    <property type="entry name" value="CHROMATIN MODIFICATION-RELATED PROTEIN YNG2"/>
    <property type="match status" value="1"/>
</dbReference>
<dbReference type="InterPro" id="IPR028651">
    <property type="entry name" value="ING_fam"/>
</dbReference>
<feature type="domain" description="Inhibitor of growth protein N-terminal histone-binding" evidence="3">
    <location>
        <begin position="6"/>
        <end position="111"/>
    </location>
</feature>
<dbReference type="RefSeq" id="XP_051608363.1">
    <property type="nucleotide sequence ID" value="XM_051752766.1"/>
</dbReference>
<dbReference type="Proteomes" id="UP001204833">
    <property type="component" value="Unassembled WGS sequence"/>
</dbReference>
<feature type="compositionally biased region" description="Polar residues" evidence="2">
    <location>
        <begin position="143"/>
        <end position="156"/>
    </location>
</feature>
<dbReference type="AlphaFoldDB" id="A0AAD5BDN3"/>
<dbReference type="Gene3D" id="6.10.140.1740">
    <property type="match status" value="1"/>
</dbReference>
<evidence type="ECO:0000256" key="1">
    <source>
        <dbReference type="ARBA" id="ARBA00022853"/>
    </source>
</evidence>
<dbReference type="SUPFAM" id="SSF57903">
    <property type="entry name" value="FYVE/PHD zinc finger"/>
    <property type="match status" value="1"/>
</dbReference>
<gene>
    <name evidence="4" type="ORF">KGF57_003355</name>
</gene>
<dbReference type="InterPro" id="IPR011011">
    <property type="entry name" value="Znf_FYVE_PHD"/>
</dbReference>
<dbReference type="SMART" id="SM01408">
    <property type="entry name" value="ING"/>
    <property type="match status" value="1"/>
</dbReference>